<feature type="region of interest" description="Disordered" evidence="4">
    <location>
        <begin position="255"/>
        <end position="287"/>
    </location>
</feature>
<organism evidence="5 6">
    <name type="scientific">Apiotrichum porosum</name>
    <dbReference type="NCBI Taxonomy" id="105984"/>
    <lineage>
        <taxon>Eukaryota</taxon>
        <taxon>Fungi</taxon>
        <taxon>Dikarya</taxon>
        <taxon>Basidiomycota</taxon>
        <taxon>Agaricomycotina</taxon>
        <taxon>Tremellomycetes</taxon>
        <taxon>Trichosporonales</taxon>
        <taxon>Trichosporonaceae</taxon>
        <taxon>Apiotrichum</taxon>
    </lineage>
</organism>
<dbReference type="GeneID" id="39593382"/>
<comment type="caution">
    <text evidence="5">The sequence shown here is derived from an EMBL/GenBank/DDBJ whole genome shotgun (WGS) entry which is preliminary data.</text>
</comment>
<feature type="region of interest" description="Disordered" evidence="4">
    <location>
        <begin position="153"/>
        <end position="174"/>
    </location>
</feature>
<evidence type="ECO:0000256" key="2">
    <source>
        <dbReference type="ARBA" id="ARBA00010895"/>
    </source>
</evidence>
<dbReference type="OrthoDB" id="5578174at2759"/>
<dbReference type="InterPro" id="IPR010487">
    <property type="entry name" value="NGRN/Rrg9"/>
</dbReference>
<dbReference type="Proteomes" id="UP000279236">
    <property type="component" value="Unassembled WGS sequence"/>
</dbReference>
<comment type="similarity">
    <text evidence="2">Belongs to the RRG9 family.</text>
</comment>
<dbReference type="Pfam" id="PF12824">
    <property type="entry name" value="MRP-L20"/>
    <property type="match status" value="1"/>
</dbReference>
<proteinExistence type="inferred from homology"/>
<feature type="region of interest" description="Disordered" evidence="4">
    <location>
        <begin position="124"/>
        <end position="143"/>
    </location>
</feature>
<dbReference type="GO" id="GO:0005634">
    <property type="term" value="C:nucleus"/>
    <property type="evidence" value="ECO:0007669"/>
    <property type="project" value="TreeGrafter"/>
</dbReference>
<evidence type="ECO:0000256" key="3">
    <source>
        <dbReference type="ARBA" id="ARBA00013566"/>
    </source>
</evidence>
<dbReference type="EMBL" id="RSCE01000008">
    <property type="protein sequence ID" value="RSH80266.1"/>
    <property type="molecule type" value="Genomic_DNA"/>
</dbReference>
<evidence type="ECO:0000313" key="6">
    <source>
        <dbReference type="Proteomes" id="UP000279236"/>
    </source>
</evidence>
<dbReference type="AlphaFoldDB" id="A0A427XN22"/>
<reference evidence="5 6" key="1">
    <citation type="submission" date="2018-11" db="EMBL/GenBank/DDBJ databases">
        <title>Genome sequence of Apiotrichum porosum DSM 27194.</title>
        <authorList>
            <person name="Aliyu H."/>
            <person name="Gorte O."/>
            <person name="Ochsenreither K."/>
        </authorList>
    </citation>
    <scope>NUCLEOTIDE SEQUENCE [LARGE SCALE GENOMIC DNA]</scope>
    <source>
        <strain evidence="5 6">DSM 27194</strain>
    </source>
</reference>
<accession>A0A427XN22</accession>
<sequence length="287" mass="31438">MLNALAGPSRSVAAATAAAAARGIVATVPLTRSLHASACVSVKRPQKPWEVFVPPGRAVGTGSGERFVDKRRVETLKILYKTAEPNAGSAEKHSKGNFGLAASRKEAYIHKSAGSFRRLAADFQRGGAPPEPKVRKPRKQRGIKVRPHAAVYVPRPEPLPGTIKPASFDRQEGQPYEKPYKQHEDTTFRSAALPPPKRRWEPTKKLTFAAMAGLRELHTQDPAMWTRDKLSHQFGISYEAVTRILRSKFRAREEAATMGSVSRAGVEASDSDPATSLDLGKWDRRAS</sequence>
<name>A0A427XN22_9TREE</name>
<evidence type="ECO:0000313" key="5">
    <source>
        <dbReference type="EMBL" id="RSH80266.1"/>
    </source>
</evidence>
<gene>
    <name evidence="5" type="primary">RRG9</name>
    <name evidence="5" type="ORF">EHS24_008839</name>
</gene>
<dbReference type="STRING" id="105984.A0A427XN22"/>
<evidence type="ECO:0000256" key="4">
    <source>
        <dbReference type="SAM" id="MobiDB-lite"/>
    </source>
</evidence>
<keyword evidence="6" id="KW-1185">Reference proteome</keyword>
<dbReference type="PANTHER" id="PTHR13475:SF3">
    <property type="entry name" value="NEUGRIN"/>
    <property type="match status" value="1"/>
</dbReference>
<dbReference type="PANTHER" id="PTHR13475">
    <property type="entry name" value="NEUGRIN"/>
    <property type="match status" value="1"/>
</dbReference>
<dbReference type="RefSeq" id="XP_028475213.1">
    <property type="nucleotide sequence ID" value="XM_028624141.1"/>
</dbReference>
<evidence type="ECO:0000256" key="1">
    <source>
        <dbReference type="ARBA" id="ARBA00003548"/>
    </source>
</evidence>
<comment type="function">
    <text evidence="1">Required for respiratory activity and maintenance and expression of the mitochondrial genome.</text>
</comment>
<protein>
    <recommendedName>
        <fullName evidence="3">Required for respiratory growth protein 9, mitochondrial</fullName>
    </recommendedName>
</protein>